<reference evidence="2" key="1">
    <citation type="journal article" date="2014" name="Int. J. Syst. Evol. Microbiol.">
        <title>Complete genome sequence of Corynebacterium casei LMG S-19264T (=DSM 44701T), isolated from a smear-ripened cheese.</title>
        <authorList>
            <consortium name="US DOE Joint Genome Institute (JGI-PGF)"/>
            <person name="Walter F."/>
            <person name="Albersmeier A."/>
            <person name="Kalinowski J."/>
            <person name="Ruckert C."/>
        </authorList>
    </citation>
    <scope>NUCLEOTIDE SEQUENCE</scope>
    <source>
        <strain evidence="2">CGMCC 4.7403</strain>
    </source>
</reference>
<dbReference type="GO" id="GO:0003989">
    <property type="term" value="F:acetyl-CoA carboxylase activity"/>
    <property type="evidence" value="ECO:0007669"/>
    <property type="project" value="InterPro"/>
</dbReference>
<evidence type="ECO:0000256" key="1">
    <source>
        <dbReference type="SAM" id="MobiDB-lite"/>
    </source>
</evidence>
<feature type="compositionally biased region" description="Low complexity" evidence="1">
    <location>
        <begin position="42"/>
        <end position="54"/>
    </location>
</feature>
<dbReference type="AlphaFoldDB" id="A0A919DL50"/>
<dbReference type="RefSeq" id="WP_189787178.1">
    <property type="nucleotide sequence ID" value="NZ_BNAT01000042.1"/>
</dbReference>
<evidence type="ECO:0008006" key="4">
    <source>
        <dbReference type="Google" id="ProtNLM"/>
    </source>
</evidence>
<sequence>MSEHAFLRVVRGQPDEIELAAVTAVLLARLRAGGHPAEPDPAAGGTAPRRAGWRAGRFRHRSAVPWSAAPMEHM</sequence>
<organism evidence="2 3">
    <name type="scientific">Streptomyces capitiformicae</name>
    <dbReference type="NCBI Taxonomy" id="2014920"/>
    <lineage>
        <taxon>Bacteria</taxon>
        <taxon>Bacillati</taxon>
        <taxon>Actinomycetota</taxon>
        <taxon>Actinomycetes</taxon>
        <taxon>Kitasatosporales</taxon>
        <taxon>Streptomycetaceae</taxon>
        <taxon>Streptomyces</taxon>
    </lineage>
</organism>
<feature type="region of interest" description="Disordered" evidence="1">
    <location>
        <begin position="34"/>
        <end position="54"/>
    </location>
</feature>
<accession>A0A919DL50</accession>
<comment type="caution">
    <text evidence="2">The sequence shown here is derived from an EMBL/GenBank/DDBJ whole genome shotgun (WGS) entry which is preliminary data.</text>
</comment>
<keyword evidence="3" id="KW-1185">Reference proteome</keyword>
<reference evidence="2" key="2">
    <citation type="submission" date="2020-09" db="EMBL/GenBank/DDBJ databases">
        <authorList>
            <person name="Sun Q."/>
            <person name="Zhou Y."/>
        </authorList>
    </citation>
    <scope>NUCLEOTIDE SEQUENCE</scope>
    <source>
        <strain evidence="2">CGMCC 4.7403</strain>
    </source>
</reference>
<dbReference type="GO" id="GO:0004658">
    <property type="term" value="F:propionyl-CoA carboxylase activity"/>
    <property type="evidence" value="ECO:0007669"/>
    <property type="project" value="InterPro"/>
</dbReference>
<dbReference type="Pfam" id="PF13822">
    <property type="entry name" value="ACC_epsilon"/>
    <property type="match status" value="1"/>
</dbReference>
<proteinExistence type="predicted"/>
<dbReference type="EMBL" id="BNAT01000042">
    <property type="protein sequence ID" value="GHE55502.1"/>
    <property type="molecule type" value="Genomic_DNA"/>
</dbReference>
<gene>
    <name evidence="2" type="ORF">GCM10017771_78040</name>
</gene>
<name>A0A919DL50_9ACTN</name>
<protein>
    <recommendedName>
        <fullName evidence="4">Acyl-CoA carboxylase subunit epsilon</fullName>
    </recommendedName>
</protein>
<dbReference type="InterPro" id="IPR032716">
    <property type="entry name" value="ACC_epsilon"/>
</dbReference>
<evidence type="ECO:0000313" key="2">
    <source>
        <dbReference type="EMBL" id="GHE55502.1"/>
    </source>
</evidence>
<dbReference type="Proteomes" id="UP000603227">
    <property type="component" value="Unassembled WGS sequence"/>
</dbReference>
<evidence type="ECO:0000313" key="3">
    <source>
        <dbReference type="Proteomes" id="UP000603227"/>
    </source>
</evidence>